<reference evidence="2 3" key="1">
    <citation type="journal article" date="2023" name="Mol. Ecol. Resour.">
        <title>Chromosome-level genome assembly of a triploid poplar Populus alba 'Berolinensis'.</title>
        <authorList>
            <person name="Chen S."/>
            <person name="Yu Y."/>
            <person name="Wang X."/>
            <person name="Wang S."/>
            <person name="Zhang T."/>
            <person name="Zhou Y."/>
            <person name="He R."/>
            <person name="Meng N."/>
            <person name="Wang Y."/>
            <person name="Liu W."/>
            <person name="Liu Z."/>
            <person name="Liu J."/>
            <person name="Guo Q."/>
            <person name="Huang H."/>
            <person name="Sederoff R.R."/>
            <person name="Wang G."/>
            <person name="Qu G."/>
            <person name="Chen S."/>
        </authorList>
    </citation>
    <scope>NUCLEOTIDE SEQUENCE [LARGE SCALE GENOMIC DNA]</scope>
    <source>
        <strain evidence="2">SC-2020</strain>
    </source>
</reference>
<protein>
    <recommendedName>
        <fullName evidence="1">Reverse transcriptase zinc-binding domain-containing protein</fullName>
    </recommendedName>
</protein>
<organism evidence="2 3">
    <name type="scientific">Populus alba x Populus x berolinensis</name>
    <dbReference type="NCBI Taxonomy" id="444605"/>
    <lineage>
        <taxon>Eukaryota</taxon>
        <taxon>Viridiplantae</taxon>
        <taxon>Streptophyta</taxon>
        <taxon>Embryophyta</taxon>
        <taxon>Tracheophyta</taxon>
        <taxon>Spermatophyta</taxon>
        <taxon>Magnoliopsida</taxon>
        <taxon>eudicotyledons</taxon>
        <taxon>Gunneridae</taxon>
        <taxon>Pentapetalae</taxon>
        <taxon>rosids</taxon>
        <taxon>fabids</taxon>
        <taxon>Malpighiales</taxon>
        <taxon>Salicaceae</taxon>
        <taxon>Saliceae</taxon>
        <taxon>Populus</taxon>
    </lineage>
</organism>
<evidence type="ECO:0000313" key="3">
    <source>
        <dbReference type="Proteomes" id="UP001164929"/>
    </source>
</evidence>
<feature type="domain" description="Reverse transcriptase zinc-binding" evidence="1">
    <location>
        <begin position="28"/>
        <end position="112"/>
    </location>
</feature>
<dbReference type="AlphaFoldDB" id="A0AAD6RMP0"/>
<evidence type="ECO:0000259" key="1">
    <source>
        <dbReference type="Pfam" id="PF13966"/>
    </source>
</evidence>
<keyword evidence="3" id="KW-1185">Reference proteome</keyword>
<comment type="caution">
    <text evidence="2">The sequence shown here is derived from an EMBL/GenBank/DDBJ whole genome shotgun (WGS) entry which is preliminary data.</text>
</comment>
<dbReference type="Proteomes" id="UP001164929">
    <property type="component" value="Chromosome 1"/>
</dbReference>
<evidence type="ECO:0000313" key="2">
    <source>
        <dbReference type="EMBL" id="KAJ7011819.1"/>
    </source>
</evidence>
<name>A0AAD6RMP0_9ROSI</name>
<dbReference type="Pfam" id="PF13966">
    <property type="entry name" value="zf-RVT"/>
    <property type="match status" value="1"/>
</dbReference>
<dbReference type="EMBL" id="JAQIZT010000001">
    <property type="protein sequence ID" value="KAJ7011819.1"/>
    <property type="molecule type" value="Genomic_DNA"/>
</dbReference>
<sequence>MVIASHPMPSNMMGMSNMYWKASSRGQFTIKIAYKHQATNELHGTLGDPTWRMVWKCEGPERIKSFLCLMAHNSLLTNERKVVRNWSDNPYCHLCQSKVEDTTHILQDCPTVINI</sequence>
<dbReference type="InterPro" id="IPR026960">
    <property type="entry name" value="RVT-Znf"/>
</dbReference>
<gene>
    <name evidence="2" type="ORF">NC653_002040</name>
</gene>
<accession>A0AAD6RMP0</accession>
<proteinExistence type="predicted"/>